<comment type="subcellular location">
    <subcellularLocation>
        <location evidence="2">Nucleus</location>
    </subcellularLocation>
</comment>
<evidence type="ECO:0000256" key="1">
    <source>
        <dbReference type="ARBA" id="ARBA00001968"/>
    </source>
</evidence>
<gene>
    <name evidence="10" type="ORF">DH2020_002933</name>
</gene>
<keyword evidence="5" id="KW-0479">Metal-binding</keyword>
<keyword evidence="7" id="KW-0539">Nucleus</keyword>
<evidence type="ECO:0000256" key="4">
    <source>
        <dbReference type="ARBA" id="ARBA00022722"/>
    </source>
</evidence>
<evidence type="ECO:0000259" key="8">
    <source>
        <dbReference type="Pfam" id="PF13359"/>
    </source>
</evidence>
<dbReference type="Proteomes" id="UP001318860">
    <property type="component" value="Unassembled WGS sequence"/>
</dbReference>
<comment type="caution">
    <text evidence="10">The sequence shown here is derived from an EMBL/GenBank/DDBJ whole genome shotgun (WGS) entry which is preliminary data.</text>
</comment>
<dbReference type="InterPro" id="IPR058353">
    <property type="entry name" value="DUF8040"/>
</dbReference>
<evidence type="ECO:0000313" key="10">
    <source>
        <dbReference type="EMBL" id="KAK6163092.1"/>
    </source>
</evidence>
<keyword evidence="6" id="KW-0378">Hydrolase</keyword>
<keyword evidence="4" id="KW-0540">Nuclease</keyword>
<evidence type="ECO:0000256" key="5">
    <source>
        <dbReference type="ARBA" id="ARBA00022723"/>
    </source>
</evidence>
<feature type="domain" description="DDE Tnp4" evidence="8">
    <location>
        <begin position="103"/>
        <end position="264"/>
    </location>
</feature>
<comment type="cofactor">
    <cofactor evidence="1">
        <name>a divalent metal cation</name>
        <dbReference type="ChEBI" id="CHEBI:60240"/>
    </cofactor>
</comment>
<evidence type="ECO:0000259" key="9">
    <source>
        <dbReference type="Pfam" id="PF26138"/>
    </source>
</evidence>
<proteinExistence type="inferred from homology"/>
<dbReference type="PANTHER" id="PTHR22930">
    <property type="match status" value="1"/>
</dbReference>
<evidence type="ECO:0000256" key="3">
    <source>
        <dbReference type="ARBA" id="ARBA00006958"/>
    </source>
</evidence>
<evidence type="ECO:0000256" key="7">
    <source>
        <dbReference type="ARBA" id="ARBA00023242"/>
    </source>
</evidence>
<accession>A0ABR0XV46</accession>
<comment type="similarity">
    <text evidence="3">Belongs to the HARBI1 family.</text>
</comment>
<evidence type="ECO:0000256" key="6">
    <source>
        <dbReference type="ARBA" id="ARBA00022801"/>
    </source>
</evidence>
<keyword evidence="11" id="KW-1185">Reference proteome</keyword>
<evidence type="ECO:0008006" key="12">
    <source>
        <dbReference type="Google" id="ProtNLM"/>
    </source>
</evidence>
<dbReference type="PANTHER" id="PTHR22930:SF281">
    <property type="entry name" value="NUCLEASE"/>
    <property type="match status" value="1"/>
</dbReference>
<evidence type="ECO:0000313" key="11">
    <source>
        <dbReference type="Proteomes" id="UP001318860"/>
    </source>
</evidence>
<organism evidence="10 11">
    <name type="scientific">Rehmannia glutinosa</name>
    <name type="common">Chinese foxglove</name>
    <dbReference type="NCBI Taxonomy" id="99300"/>
    <lineage>
        <taxon>Eukaryota</taxon>
        <taxon>Viridiplantae</taxon>
        <taxon>Streptophyta</taxon>
        <taxon>Embryophyta</taxon>
        <taxon>Tracheophyta</taxon>
        <taxon>Spermatophyta</taxon>
        <taxon>Magnoliopsida</taxon>
        <taxon>eudicotyledons</taxon>
        <taxon>Gunneridae</taxon>
        <taxon>Pentapetalae</taxon>
        <taxon>asterids</taxon>
        <taxon>lamiids</taxon>
        <taxon>Lamiales</taxon>
        <taxon>Orobanchaceae</taxon>
        <taxon>Rehmannieae</taxon>
        <taxon>Rehmannia</taxon>
    </lineage>
</organism>
<name>A0ABR0XV46_REHGL</name>
<evidence type="ECO:0000256" key="2">
    <source>
        <dbReference type="ARBA" id="ARBA00004123"/>
    </source>
</evidence>
<dbReference type="InterPro" id="IPR027806">
    <property type="entry name" value="HARBI1_dom"/>
</dbReference>
<dbReference type="EMBL" id="JABTTQ020000002">
    <property type="protein sequence ID" value="KAK6163092.1"/>
    <property type="molecule type" value="Genomic_DNA"/>
</dbReference>
<dbReference type="Pfam" id="PF13359">
    <property type="entry name" value="DDE_Tnp_4"/>
    <property type="match status" value="1"/>
</dbReference>
<protein>
    <recommendedName>
        <fullName evidence="12">Nuclease</fullName>
    </recommendedName>
</protein>
<feature type="domain" description="DUF8040" evidence="9">
    <location>
        <begin position="1"/>
        <end position="71"/>
    </location>
</feature>
<reference evidence="10 11" key="1">
    <citation type="journal article" date="2021" name="Comput. Struct. Biotechnol. J.">
        <title>De novo genome assembly of the potent medicinal plant Rehmannia glutinosa using nanopore technology.</title>
        <authorList>
            <person name="Ma L."/>
            <person name="Dong C."/>
            <person name="Song C."/>
            <person name="Wang X."/>
            <person name="Zheng X."/>
            <person name="Niu Y."/>
            <person name="Chen S."/>
            <person name="Feng W."/>
        </authorList>
    </citation>
    <scope>NUCLEOTIDE SEQUENCE [LARGE SCALE GENOMIC DNA]</scope>
    <source>
        <strain evidence="10">DH-2019</strain>
    </source>
</reference>
<dbReference type="Pfam" id="PF26138">
    <property type="entry name" value="DUF8040"/>
    <property type="match status" value="1"/>
</dbReference>
<sequence length="323" mass="37419">MDRNAFARLCFLLENVGGLARTRHIPFSEQVAIFLSVLAHHKKKNCVVKFEFKWSGYTISTHFHLVLAAVIRLHNILLVTPEPIAEDSSDFRWKWFKGCLGALDGTYIDVRVPLIDKARYKNRRGDVSVNLLAVCYPDMKYTFVLSGWEGSAVDSRVLRDAISRPTGLKIPFGNYYLADNGYTNEPGFLTPYRGVRYHLDEWGSGSSTPQNYRELFNLRHAKARNIIEQSFALLKGRWAILRSKAFYSIKTQNRIIMACCLLHNFIRSTMARDPMENEVPEYFVEDPSMPNDQDFVDQVEPTQEWTNWRETLAQSMYNEWRSP</sequence>
<dbReference type="InterPro" id="IPR045249">
    <property type="entry name" value="HARBI1-like"/>
</dbReference>